<proteinExistence type="predicted"/>
<keyword evidence="2" id="KW-0560">Oxidoreductase</keyword>
<dbReference type="GO" id="GO:0004497">
    <property type="term" value="F:monooxygenase activity"/>
    <property type="evidence" value="ECO:0007669"/>
    <property type="project" value="UniProtKB-KW"/>
</dbReference>
<evidence type="ECO:0000313" key="2">
    <source>
        <dbReference type="EMBL" id="TQL90206.1"/>
    </source>
</evidence>
<dbReference type="EMBL" id="VFOZ01000002">
    <property type="protein sequence ID" value="TQL90206.1"/>
    <property type="molecule type" value="Genomic_DNA"/>
</dbReference>
<protein>
    <submittedName>
        <fullName evidence="2">Quinol monooxygenase YgiN</fullName>
    </submittedName>
</protein>
<dbReference type="PROSITE" id="PS51725">
    <property type="entry name" value="ABM"/>
    <property type="match status" value="1"/>
</dbReference>
<keyword evidence="2" id="KW-0503">Monooxygenase</keyword>
<organism evidence="2 3">
    <name type="scientific">Actinoallomurus bryophytorum</name>
    <dbReference type="NCBI Taxonomy" id="1490222"/>
    <lineage>
        <taxon>Bacteria</taxon>
        <taxon>Bacillati</taxon>
        <taxon>Actinomycetota</taxon>
        <taxon>Actinomycetes</taxon>
        <taxon>Streptosporangiales</taxon>
        <taxon>Thermomonosporaceae</taxon>
        <taxon>Actinoallomurus</taxon>
    </lineage>
</organism>
<reference evidence="2 3" key="1">
    <citation type="submission" date="2019-06" db="EMBL/GenBank/DDBJ databases">
        <title>Sequencing the genomes of 1000 actinobacteria strains.</title>
        <authorList>
            <person name="Klenk H.-P."/>
        </authorList>
    </citation>
    <scope>NUCLEOTIDE SEQUENCE [LARGE SCALE GENOMIC DNA]</scope>
    <source>
        <strain evidence="2 3">DSM 102200</strain>
    </source>
</reference>
<keyword evidence="3" id="KW-1185">Reference proteome</keyword>
<name>A0A543BZK2_9ACTN</name>
<dbReference type="Gene3D" id="3.30.70.100">
    <property type="match status" value="1"/>
</dbReference>
<dbReference type="PANTHER" id="PTHR33336:SF15">
    <property type="entry name" value="ABM DOMAIN-CONTAINING PROTEIN"/>
    <property type="match status" value="1"/>
</dbReference>
<feature type="domain" description="ABM" evidence="1">
    <location>
        <begin position="24"/>
        <end position="114"/>
    </location>
</feature>
<dbReference type="PANTHER" id="PTHR33336">
    <property type="entry name" value="QUINOL MONOOXYGENASE YGIN-RELATED"/>
    <property type="match status" value="1"/>
</dbReference>
<gene>
    <name evidence="2" type="ORF">FB559_7499</name>
</gene>
<dbReference type="Pfam" id="PF03992">
    <property type="entry name" value="ABM"/>
    <property type="match status" value="1"/>
</dbReference>
<dbReference type="Proteomes" id="UP000316096">
    <property type="component" value="Unassembled WGS sequence"/>
</dbReference>
<dbReference type="SUPFAM" id="SSF54909">
    <property type="entry name" value="Dimeric alpha+beta barrel"/>
    <property type="match status" value="1"/>
</dbReference>
<sequence>MSTAPAGGREFMPRIGAGLPPGERPMIAAIRSIPGHEGRLAAAVATLTAAVRREPGCLEFRAFQDVADPGVLYLYEIYADTDAFRVHLTTDHVARFFTELARHSRTDAKALVQLVELDVP</sequence>
<dbReference type="InterPro" id="IPR007138">
    <property type="entry name" value="ABM_dom"/>
</dbReference>
<dbReference type="RefSeq" id="WP_141962274.1">
    <property type="nucleotide sequence ID" value="NZ_VFOZ01000002.1"/>
</dbReference>
<comment type="caution">
    <text evidence="2">The sequence shown here is derived from an EMBL/GenBank/DDBJ whole genome shotgun (WGS) entry which is preliminary data.</text>
</comment>
<dbReference type="OrthoDB" id="3695636at2"/>
<accession>A0A543BZK2</accession>
<dbReference type="InterPro" id="IPR011008">
    <property type="entry name" value="Dimeric_a/b-barrel"/>
</dbReference>
<evidence type="ECO:0000259" key="1">
    <source>
        <dbReference type="PROSITE" id="PS51725"/>
    </source>
</evidence>
<dbReference type="InterPro" id="IPR050744">
    <property type="entry name" value="AI-2_Isomerase_LsrG"/>
</dbReference>
<evidence type="ECO:0000313" key="3">
    <source>
        <dbReference type="Proteomes" id="UP000316096"/>
    </source>
</evidence>
<dbReference type="AlphaFoldDB" id="A0A543BZK2"/>